<dbReference type="RefSeq" id="WP_042408171.1">
    <property type="nucleotide sequence ID" value="NZ_BAWO01000016.1"/>
</dbReference>
<dbReference type="EMBL" id="BAWO01000016">
    <property type="protein sequence ID" value="GAJ39293.1"/>
    <property type="molecule type" value="Genomic_DNA"/>
</dbReference>
<accession>A0A023DDA8</accession>
<dbReference type="Pfam" id="PF01522">
    <property type="entry name" value="Polysacc_deac_1"/>
    <property type="match status" value="1"/>
</dbReference>
<sequence>MRSRALGIMMILVLLFLLPYEKQASVNQKIFIRTTGPSIQTIGPSAPVYAYVADELQEVGKIYHGQAFEVVGENETYYFIQYGFVKGMVKKQDVKLGPPSEFTKLADRLKRSVIGTKDLQVYMFQNGNKQSIGEIHAGVRYPVKEETKQFYVVELGGRDGYIYKHITEKDPGVPVLLYHHILEDKDERIFRATTTVPLSQFTNEMNYLKEQHYTTITPQQLLAYVKKEQLLPPKSVLISFDDGLKSNDVYAYPVLKRLNFKATIFMITGRMRPAPQPFDPSGLQFLSKQEVAKMQDVFTFESHTNHFHLFDKKNGPYLLFKPYHEIMDDLKASIAKVNATAIAYPFGAYDKRTIQIVKDAGFTMAFTTKKGTVYPGDPVFELKRQWVYPHITLQQFEQLLSP</sequence>
<evidence type="ECO:0000259" key="2">
    <source>
        <dbReference type="PROSITE" id="PS51677"/>
    </source>
</evidence>
<dbReference type="OrthoDB" id="9778320at2"/>
<dbReference type="CDD" id="cd10966">
    <property type="entry name" value="CE4_yadE_5s"/>
    <property type="match status" value="1"/>
</dbReference>
<organism evidence="3 4">
    <name type="scientific">Parageobacillus caldoxylosilyticus NBRC 107762</name>
    <dbReference type="NCBI Taxonomy" id="1220594"/>
    <lineage>
        <taxon>Bacteria</taxon>
        <taxon>Bacillati</taxon>
        <taxon>Bacillota</taxon>
        <taxon>Bacilli</taxon>
        <taxon>Bacillales</taxon>
        <taxon>Anoxybacillaceae</taxon>
        <taxon>Saccharococcus</taxon>
    </lineage>
</organism>
<dbReference type="Gene3D" id="3.20.20.370">
    <property type="entry name" value="Glycoside hydrolase/deacetylase"/>
    <property type="match status" value="1"/>
</dbReference>
<dbReference type="Proteomes" id="UP000023561">
    <property type="component" value="Unassembled WGS sequence"/>
</dbReference>
<gene>
    <name evidence="3" type="ORF">GCA01S_016_00180</name>
</gene>
<evidence type="ECO:0000313" key="3">
    <source>
        <dbReference type="EMBL" id="GAJ39293.1"/>
    </source>
</evidence>
<dbReference type="PANTHER" id="PTHR34216">
    <property type="match status" value="1"/>
</dbReference>
<keyword evidence="4" id="KW-1185">Reference proteome</keyword>
<dbReference type="InterPro" id="IPR011330">
    <property type="entry name" value="Glyco_hydro/deAcase_b/a-brl"/>
</dbReference>
<dbReference type="AlphaFoldDB" id="A0A023DDA8"/>
<dbReference type="PANTHER" id="PTHR34216:SF13">
    <property type="entry name" value="XYLANASE_CHITIN DEACETYLASE"/>
    <property type="match status" value="1"/>
</dbReference>
<evidence type="ECO:0000256" key="1">
    <source>
        <dbReference type="ARBA" id="ARBA00022729"/>
    </source>
</evidence>
<dbReference type="GO" id="GO:0005975">
    <property type="term" value="P:carbohydrate metabolic process"/>
    <property type="evidence" value="ECO:0007669"/>
    <property type="project" value="InterPro"/>
</dbReference>
<evidence type="ECO:0000313" key="4">
    <source>
        <dbReference type="Proteomes" id="UP000023561"/>
    </source>
</evidence>
<feature type="domain" description="NodB homology" evidence="2">
    <location>
        <begin position="234"/>
        <end position="402"/>
    </location>
</feature>
<dbReference type="InterPro" id="IPR002509">
    <property type="entry name" value="NODB_dom"/>
</dbReference>
<reference evidence="3 4" key="1">
    <citation type="submission" date="2014-04" db="EMBL/GenBank/DDBJ databases">
        <title>Whole genome shotgun sequence of Geobacillus caldoxylosilyticus NBRC 107762.</title>
        <authorList>
            <person name="Hosoyama A."/>
            <person name="Hosoyama Y."/>
            <person name="Katano-Makiyama Y."/>
            <person name="Tsuchikane K."/>
            <person name="Ohji S."/>
            <person name="Ichikawa N."/>
            <person name="Yamazoe A."/>
            <person name="Fujita N."/>
        </authorList>
    </citation>
    <scope>NUCLEOTIDE SEQUENCE [LARGE SCALE GENOMIC DNA]</scope>
    <source>
        <strain evidence="3 4">NBRC 107762</strain>
    </source>
</reference>
<comment type="caution">
    <text evidence="3">The sequence shown here is derived from an EMBL/GenBank/DDBJ whole genome shotgun (WGS) entry which is preliminary data.</text>
</comment>
<dbReference type="SUPFAM" id="SSF88713">
    <property type="entry name" value="Glycoside hydrolase/deacetylase"/>
    <property type="match status" value="1"/>
</dbReference>
<dbReference type="PROSITE" id="PS51677">
    <property type="entry name" value="NODB"/>
    <property type="match status" value="1"/>
</dbReference>
<dbReference type="InterPro" id="IPR051398">
    <property type="entry name" value="Polysacch_Deacetylase"/>
</dbReference>
<protein>
    <recommendedName>
        <fullName evidence="2">NodB homology domain-containing protein</fullName>
    </recommendedName>
</protein>
<name>A0A023DDA8_9BACL</name>
<proteinExistence type="predicted"/>
<dbReference type="GO" id="GO:0016810">
    <property type="term" value="F:hydrolase activity, acting on carbon-nitrogen (but not peptide) bonds"/>
    <property type="evidence" value="ECO:0007669"/>
    <property type="project" value="InterPro"/>
</dbReference>
<keyword evidence="1" id="KW-0732">Signal</keyword>